<dbReference type="PANTHER" id="PTHR48100:SF59">
    <property type="entry name" value="ADENOSYLCOBALAMIN_ALPHA-RIBAZOLE PHOSPHATASE"/>
    <property type="match status" value="1"/>
</dbReference>
<dbReference type="GO" id="GO:0009236">
    <property type="term" value="P:cobalamin biosynthetic process"/>
    <property type="evidence" value="ECO:0007669"/>
    <property type="project" value="UniProtKB-UniRule"/>
</dbReference>
<evidence type="ECO:0000313" key="2">
    <source>
        <dbReference type="EMBL" id="SMO97660.1"/>
    </source>
</evidence>
<dbReference type="SMART" id="SM00855">
    <property type="entry name" value="PGAM"/>
    <property type="match status" value="1"/>
</dbReference>
<dbReference type="GO" id="GO:0043755">
    <property type="term" value="F:alpha-ribazole phosphatase activity"/>
    <property type="evidence" value="ECO:0007669"/>
    <property type="project" value="UniProtKB-UniRule"/>
</dbReference>
<dbReference type="EC" id="3.1.3.73" evidence="1"/>
<dbReference type="SUPFAM" id="SSF53254">
    <property type="entry name" value="Phosphoglycerate mutase-like"/>
    <property type="match status" value="1"/>
</dbReference>
<sequence length="191" mass="21471">MEIYLIRHTTPLTEKGQIYGRTDVALGESFQEEAAKILAQLPVHMDAVFSSPSLRCTRLAAAITDHYSEVSGAETRAVDELPFQTDEALYELNFGDWEGKTWDTIDRAASETWMSDFVHLSPPGGETMLEMQHRVSNFWDRLLQQPYKNVCVVTHGGVIRILLARYKSVLLKDSFSIKVGMAEVFKLSVSG</sequence>
<gene>
    <name evidence="2" type="ORF">SAMN06265348_114126</name>
</gene>
<name>A0A521FQ54_9SPHI</name>
<dbReference type="InterPro" id="IPR029033">
    <property type="entry name" value="His_PPase_superfam"/>
</dbReference>
<dbReference type="PANTHER" id="PTHR48100">
    <property type="entry name" value="BROAD-SPECIFICITY PHOSPHATASE YOR283W-RELATED"/>
    <property type="match status" value="1"/>
</dbReference>
<dbReference type="InterPro" id="IPR017578">
    <property type="entry name" value="Ribazole_CobC"/>
</dbReference>
<protein>
    <recommendedName>
        <fullName evidence="1">Alpha-ribazole phosphatase</fullName>
        <ecNumber evidence="1">3.1.3.73</ecNumber>
    </recommendedName>
</protein>
<evidence type="ECO:0000256" key="1">
    <source>
        <dbReference type="NCBIfam" id="TIGR03162"/>
    </source>
</evidence>
<dbReference type="OrthoDB" id="9782128at2"/>
<keyword evidence="3" id="KW-1185">Reference proteome</keyword>
<reference evidence="2 3" key="1">
    <citation type="submission" date="2017-05" db="EMBL/GenBank/DDBJ databases">
        <authorList>
            <person name="Varghese N."/>
            <person name="Submissions S."/>
        </authorList>
    </citation>
    <scope>NUCLEOTIDE SEQUENCE [LARGE SCALE GENOMIC DNA]</scope>
    <source>
        <strain evidence="2 3">DSM 19036</strain>
    </source>
</reference>
<dbReference type="CDD" id="cd07067">
    <property type="entry name" value="HP_PGM_like"/>
    <property type="match status" value="1"/>
</dbReference>
<accession>A0A521FQ54</accession>
<evidence type="ECO:0000313" key="3">
    <source>
        <dbReference type="Proteomes" id="UP000320300"/>
    </source>
</evidence>
<organism evidence="2 3">
    <name type="scientific">Pedobacter westerhofensis</name>
    <dbReference type="NCBI Taxonomy" id="425512"/>
    <lineage>
        <taxon>Bacteria</taxon>
        <taxon>Pseudomonadati</taxon>
        <taxon>Bacteroidota</taxon>
        <taxon>Sphingobacteriia</taxon>
        <taxon>Sphingobacteriales</taxon>
        <taxon>Sphingobacteriaceae</taxon>
        <taxon>Pedobacter</taxon>
    </lineage>
</organism>
<dbReference type="AlphaFoldDB" id="A0A521FQ54"/>
<dbReference type="Pfam" id="PF00300">
    <property type="entry name" value="His_Phos_1"/>
    <property type="match status" value="1"/>
</dbReference>
<dbReference type="NCBIfam" id="TIGR03162">
    <property type="entry name" value="ribazole_cobC"/>
    <property type="match status" value="1"/>
</dbReference>
<dbReference type="Gene3D" id="3.40.50.1240">
    <property type="entry name" value="Phosphoglycerate mutase-like"/>
    <property type="match status" value="1"/>
</dbReference>
<dbReference type="RefSeq" id="WP_142530763.1">
    <property type="nucleotide sequence ID" value="NZ_CBCSJO010000013.1"/>
</dbReference>
<dbReference type="Proteomes" id="UP000320300">
    <property type="component" value="Unassembled WGS sequence"/>
</dbReference>
<dbReference type="EMBL" id="FXTN01000014">
    <property type="protein sequence ID" value="SMO97660.1"/>
    <property type="molecule type" value="Genomic_DNA"/>
</dbReference>
<proteinExistence type="predicted"/>
<dbReference type="GO" id="GO:0005737">
    <property type="term" value="C:cytoplasm"/>
    <property type="evidence" value="ECO:0007669"/>
    <property type="project" value="TreeGrafter"/>
</dbReference>
<dbReference type="InterPro" id="IPR013078">
    <property type="entry name" value="His_Pase_superF_clade-1"/>
</dbReference>
<dbReference type="InterPro" id="IPR050275">
    <property type="entry name" value="PGM_Phosphatase"/>
</dbReference>